<gene>
    <name evidence="1" type="ORF">PQO05_09490</name>
</gene>
<dbReference type="Proteomes" id="UP001216139">
    <property type="component" value="Chromosome"/>
</dbReference>
<sequence length="40" mass="4682">MMVDVFQGPILCFSQNKDLDYFIGKYLLNALDEQEKLKLT</sequence>
<reference evidence="1 2" key="1">
    <citation type="submission" date="2023-02" db="EMBL/GenBank/DDBJ databases">
        <title>Genome sequence of Mucilaginibacter jinjuensis strain KACC 16571.</title>
        <authorList>
            <person name="Kim S."/>
            <person name="Heo J."/>
            <person name="Kwon S.-W."/>
        </authorList>
    </citation>
    <scope>NUCLEOTIDE SEQUENCE [LARGE SCALE GENOMIC DNA]</scope>
    <source>
        <strain evidence="1 2">KACC 16571</strain>
    </source>
</reference>
<keyword evidence="2" id="KW-1185">Reference proteome</keyword>
<evidence type="ECO:0000313" key="1">
    <source>
        <dbReference type="EMBL" id="WCT14166.1"/>
    </source>
</evidence>
<name>A0ABY7TDR4_9SPHI</name>
<dbReference type="RefSeq" id="WP_273632490.1">
    <property type="nucleotide sequence ID" value="NZ_CP117167.1"/>
</dbReference>
<accession>A0ABY7TDR4</accession>
<proteinExistence type="predicted"/>
<organism evidence="1 2">
    <name type="scientific">Mucilaginibacter jinjuensis</name>
    <dbReference type="NCBI Taxonomy" id="1176721"/>
    <lineage>
        <taxon>Bacteria</taxon>
        <taxon>Pseudomonadati</taxon>
        <taxon>Bacteroidota</taxon>
        <taxon>Sphingobacteriia</taxon>
        <taxon>Sphingobacteriales</taxon>
        <taxon>Sphingobacteriaceae</taxon>
        <taxon>Mucilaginibacter</taxon>
    </lineage>
</organism>
<protein>
    <submittedName>
        <fullName evidence="1">Uncharacterized protein</fullName>
    </submittedName>
</protein>
<dbReference type="EMBL" id="CP117167">
    <property type="protein sequence ID" value="WCT14166.1"/>
    <property type="molecule type" value="Genomic_DNA"/>
</dbReference>
<evidence type="ECO:0000313" key="2">
    <source>
        <dbReference type="Proteomes" id="UP001216139"/>
    </source>
</evidence>